<organism evidence="6 7">
    <name type="scientific">Nostoc piscinale CENA21</name>
    <dbReference type="NCBI Taxonomy" id="224013"/>
    <lineage>
        <taxon>Bacteria</taxon>
        <taxon>Bacillati</taxon>
        <taxon>Cyanobacteriota</taxon>
        <taxon>Cyanophyceae</taxon>
        <taxon>Nostocales</taxon>
        <taxon>Nostocaceae</taxon>
        <taxon>Nostoc</taxon>
    </lineage>
</organism>
<dbReference type="Gene3D" id="1.10.1740.10">
    <property type="match status" value="1"/>
</dbReference>
<keyword evidence="7" id="KW-1185">Reference proteome</keyword>
<reference evidence="7" key="1">
    <citation type="submission" date="2015-07" db="EMBL/GenBank/DDBJ databases">
        <title>Genome Of Nitrogen-Fixing Cyanobacterium Nostoc piscinale CENA21 From Solimoes/Amazon River Floodplain Sediments And Comparative Genomics To Uncover Biosynthetic Natural Products Potential.</title>
        <authorList>
            <person name="Leao T.F."/>
            <person name="Leao P.N."/>
            <person name="Guimaraes P.I."/>
            <person name="de Melo A.G.C."/>
            <person name="Ramos R.T.J."/>
            <person name="Silva A."/>
            <person name="Fiore M.F."/>
            <person name="Schneider M.P.C."/>
        </authorList>
    </citation>
    <scope>NUCLEOTIDE SEQUENCE [LARGE SCALE GENOMIC DNA]</scope>
    <source>
        <strain evidence="7">CENA21</strain>
    </source>
</reference>
<keyword evidence="3" id="KW-0238">DNA-binding</keyword>
<dbReference type="AlphaFoldDB" id="A0A0M4T1B7"/>
<proteinExistence type="predicted"/>
<dbReference type="SUPFAM" id="SSF88946">
    <property type="entry name" value="Sigma2 domain of RNA polymerase sigma factors"/>
    <property type="match status" value="1"/>
</dbReference>
<dbReference type="PANTHER" id="PTHR30385">
    <property type="entry name" value="SIGMA FACTOR F FLAGELLAR"/>
    <property type="match status" value="1"/>
</dbReference>
<dbReference type="NCBIfam" id="TIGR02937">
    <property type="entry name" value="sigma70-ECF"/>
    <property type="match status" value="1"/>
</dbReference>
<dbReference type="RefSeq" id="WP_062297669.1">
    <property type="nucleotide sequence ID" value="NZ_CP012036.1"/>
</dbReference>
<accession>A0A0M4T1B7</accession>
<dbReference type="STRING" id="224013.ACX27_29105"/>
<dbReference type="InterPro" id="IPR007627">
    <property type="entry name" value="RNA_pol_sigma70_r2"/>
</dbReference>
<dbReference type="EMBL" id="CP012036">
    <property type="protein sequence ID" value="ALF55984.1"/>
    <property type="molecule type" value="Genomic_DNA"/>
</dbReference>
<evidence type="ECO:0000256" key="4">
    <source>
        <dbReference type="ARBA" id="ARBA00023163"/>
    </source>
</evidence>
<evidence type="ECO:0000259" key="5">
    <source>
        <dbReference type="Pfam" id="PF04542"/>
    </source>
</evidence>
<dbReference type="Pfam" id="PF04542">
    <property type="entry name" value="Sigma70_r2"/>
    <property type="match status" value="1"/>
</dbReference>
<protein>
    <submittedName>
        <fullName evidence="6">RNA polymerase sigma factor, sigma-70 family protein</fullName>
    </submittedName>
</protein>
<keyword evidence="2" id="KW-0731">Sigma factor</keyword>
<dbReference type="Proteomes" id="UP000062645">
    <property type="component" value="Chromosome"/>
</dbReference>
<reference evidence="6 7" key="2">
    <citation type="journal article" date="2016" name="Genome Announc.">
        <title>Draft Genome Sequence of the N2-Fixing Cyanobacterium Nostoc piscinale CENA21, Isolated from the Brazilian Amazon Floodplain.</title>
        <authorList>
            <person name="Leao T."/>
            <person name="Guimaraes P.I."/>
            <person name="de Melo A.G."/>
            <person name="Ramos R.T."/>
            <person name="Leao P.N."/>
            <person name="Silva A."/>
            <person name="Fiore M.F."/>
            <person name="Schneider M.P."/>
        </authorList>
    </citation>
    <scope>NUCLEOTIDE SEQUENCE [LARGE SCALE GENOMIC DNA]</scope>
    <source>
        <strain evidence="6 7">CENA21</strain>
    </source>
</reference>
<evidence type="ECO:0000256" key="2">
    <source>
        <dbReference type="ARBA" id="ARBA00023082"/>
    </source>
</evidence>
<dbReference type="GO" id="GO:0006352">
    <property type="term" value="P:DNA-templated transcription initiation"/>
    <property type="evidence" value="ECO:0007669"/>
    <property type="project" value="InterPro"/>
</dbReference>
<keyword evidence="1" id="KW-0805">Transcription regulation</keyword>
<evidence type="ECO:0000256" key="1">
    <source>
        <dbReference type="ARBA" id="ARBA00023015"/>
    </source>
</evidence>
<dbReference type="OrthoDB" id="485245at2"/>
<dbReference type="GO" id="GO:0003677">
    <property type="term" value="F:DNA binding"/>
    <property type="evidence" value="ECO:0007669"/>
    <property type="project" value="UniProtKB-KW"/>
</dbReference>
<gene>
    <name evidence="6" type="ORF">ACX27_29105</name>
</gene>
<evidence type="ECO:0000313" key="6">
    <source>
        <dbReference type="EMBL" id="ALF55984.1"/>
    </source>
</evidence>
<keyword evidence="4" id="KW-0804">Transcription</keyword>
<dbReference type="KEGG" id="npz:ACX27_29105"/>
<dbReference type="PATRIC" id="fig|224013.5.peg.6959"/>
<dbReference type="InterPro" id="IPR014284">
    <property type="entry name" value="RNA_pol_sigma-70_dom"/>
</dbReference>
<dbReference type="InterPro" id="IPR013325">
    <property type="entry name" value="RNA_pol_sigma_r2"/>
</dbReference>
<sequence length="215" mass="25165">MLLEQESLSSYEETLIRLDYRQRLEKIARKYTRGTGLSWEDAYQIAYLKVFVAFQAGKFRQGSREQFYYWAIAVARCVIIDFVRKESLRKCQSLDDNIPGTDISLLDTIPDEFSSLDAIERADLIVKTLESIYQLDKSYHHRNYLKLWQGKVDGKTQAQIAVELGISQGEVSKRWQELLGRIAELLGLLELQEMKDNLQKIRQKKTAYNRSTKQW</sequence>
<dbReference type="GO" id="GO:0016987">
    <property type="term" value="F:sigma factor activity"/>
    <property type="evidence" value="ECO:0007669"/>
    <property type="project" value="UniProtKB-KW"/>
</dbReference>
<evidence type="ECO:0000256" key="3">
    <source>
        <dbReference type="ARBA" id="ARBA00023125"/>
    </source>
</evidence>
<evidence type="ECO:0000313" key="7">
    <source>
        <dbReference type="Proteomes" id="UP000062645"/>
    </source>
</evidence>
<feature type="domain" description="RNA polymerase sigma-70 region 2" evidence="5">
    <location>
        <begin position="19"/>
        <end position="87"/>
    </location>
</feature>
<name>A0A0M4T1B7_9NOSO</name>